<dbReference type="EMBL" id="AP025591">
    <property type="protein sequence ID" value="BDG02866.1"/>
    <property type="molecule type" value="Genomic_DNA"/>
</dbReference>
<dbReference type="InterPro" id="IPR014229">
    <property type="entry name" value="Spore_YtfJ"/>
</dbReference>
<protein>
    <submittedName>
        <fullName evidence="2">Uncharacterized protein</fullName>
    </submittedName>
</protein>
<dbReference type="Proteomes" id="UP001162891">
    <property type="component" value="Chromosome"/>
</dbReference>
<proteinExistence type="predicted"/>
<dbReference type="RefSeq" id="WP_248360546.1">
    <property type="nucleotide sequence ID" value="NZ_AP025591.1"/>
</dbReference>
<organism evidence="2 3">
    <name type="scientific">Anaeromyxobacter oryzae</name>
    <dbReference type="NCBI Taxonomy" id="2918170"/>
    <lineage>
        <taxon>Bacteria</taxon>
        <taxon>Pseudomonadati</taxon>
        <taxon>Myxococcota</taxon>
        <taxon>Myxococcia</taxon>
        <taxon>Myxococcales</taxon>
        <taxon>Cystobacterineae</taxon>
        <taxon>Anaeromyxobacteraceae</taxon>
        <taxon>Anaeromyxobacter</taxon>
    </lineage>
</organism>
<name>A0ABM7WTN9_9BACT</name>
<evidence type="ECO:0000256" key="1">
    <source>
        <dbReference type="SAM" id="MobiDB-lite"/>
    </source>
</evidence>
<evidence type="ECO:0000313" key="2">
    <source>
        <dbReference type="EMBL" id="BDG02866.1"/>
    </source>
</evidence>
<keyword evidence="3" id="KW-1185">Reference proteome</keyword>
<dbReference type="PANTHER" id="PTHR39162:SF1">
    <property type="entry name" value="SPORULATION PROTEIN YTFJ"/>
    <property type="match status" value="1"/>
</dbReference>
<gene>
    <name evidence="2" type="ORF">AMOR_18620</name>
</gene>
<dbReference type="Pfam" id="PF09579">
    <property type="entry name" value="Spore_YtfJ"/>
    <property type="match status" value="1"/>
</dbReference>
<accession>A0ABM7WTN9</accession>
<dbReference type="PANTHER" id="PTHR39162">
    <property type="entry name" value="GLL3345 PROTEIN"/>
    <property type="match status" value="1"/>
</dbReference>
<reference evidence="3" key="1">
    <citation type="journal article" date="2022" name="Int. J. Syst. Evol. Microbiol.">
        <title>Anaeromyxobacter oryzae sp. nov., Anaeromyxobacter diazotrophicus sp. nov. and Anaeromyxobacter paludicola sp. nov., isolated from paddy soils.</title>
        <authorList>
            <person name="Itoh H."/>
            <person name="Xu Z."/>
            <person name="Mise K."/>
            <person name="Masuda Y."/>
            <person name="Ushijima N."/>
            <person name="Hayakawa C."/>
            <person name="Shiratori Y."/>
            <person name="Senoo K."/>
        </authorList>
    </citation>
    <scope>NUCLEOTIDE SEQUENCE [LARGE SCALE GENOMIC DNA]</scope>
    <source>
        <strain evidence="3">Red232</strain>
    </source>
</reference>
<sequence>MEGVKTILDVVRGRLSRAALKDAVVSKPISVAERHAVVLSEVSYGFAAGGGSGDEKGKRASRGSGAGGGGGAKARPVAVLVVDGGKVRLERLGS</sequence>
<feature type="region of interest" description="Disordered" evidence="1">
    <location>
        <begin position="48"/>
        <end position="73"/>
    </location>
</feature>
<evidence type="ECO:0000313" key="3">
    <source>
        <dbReference type="Proteomes" id="UP001162891"/>
    </source>
</evidence>